<name>A0ACB9R7Y3_9MYRT</name>
<reference evidence="2" key="1">
    <citation type="journal article" date="2023" name="Front. Plant Sci.">
        <title>Chromosomal-level genome assembly of Melastoma candidum provides insights into trichome evolution.</title>
        <authorList>
            <person name="Zhong Y."/>
            <person name="Wu W."/>
            <person name="Sun C."/>
            <person name="Zou P."/>
            <person name="Liu Y."/>
            <person name="Dai S."/>
            <person name="Zhou R."/>
        </authorList>
    </citation>
    <scope>NUCLEOTIDE SEQUENCE [LARGE SCALE GENOMIC DNA]</scope>
</reference>
<comment type="caution">
    <text evidence="1">The sequence shown here is derived from an EMBL/GenBank/DDBJ whole genome shotgun (WGS) entry which is preliminary data.</text>
</comment>
<gene>
    <name evidence="1" type="ORF">MLD38_012910</name>
</gene>
<dbReference type="EMBL" id="CM042883">
    <property type="protein sequence ID" value="KAI4374984.1"/>
    <property type="molecule type" value="Genomic_DNA"/>
</dbReference>
<proteinExistence type="predicted"/>
<evidence type="ECO:0000313" key="1">
    <source>
        <dbReference type="EMBL" id="KAI4374984.1"/>
    </source>
</evidence>
<protein>
    <submittedName>
        <fullName evidence="1">Uncharacterized protein</fullName>
    </submittedName>
</protein>
<organism evidence="1 2">
    <name type="scientific">Melastoma candidum</name>
    <dbReference type="NCBI Taxonomy" id="119954"/>
    <lineage>
        <taxon>Eukaryota</taxon>
        <taxon>Viridiplantae</taxon>
        <taxon>Streptophyta</taxon>
        <taxon>Embryophyta</taxon>
        <taxon>Tracheophyta</taxon>
        <taxon>Spermatophyta</taxon>
        <taxon>Magnoliopsida</taxon>
        <taxon>eudicotyledons</taxon>
        <taxon>Gunneridae</taxon>
        <taxon>Pentapetalae</taxon>
        <taxon>rosids</taxon>
        <taxon>malvids</taxon>
        <taxon>Myrtales</taxon>
        <taxon>Melastomataceae</taxon>
        <taxon>Melastomatoideae</taxon>
        <taxon>Melastomateae</taxon>
        <taxon>Melastoma</taxon>
    </lineage>
</organism>
<keyword evidence="2" id="KW-1185">Reference proteome</keyword>
<evidence type="ECO:0000313" key="2">
    <source>
        <dbReference type="Proteomes" id="UP001057402"/>
    </source>
</evidence>
<accession>A0ACB9R7Y3</accession>
<dbReference type="Proteomes" id="UP001057402">
    <property type="component" value="Chromosome 4"/>
</dbReference>
<sequence>MPTSAALWQQPSSRLAVPAFLLLFFRCVAPQGSAPYFVVERNALLDLRSTLGLRSQDWPIKGDHCTNWTGIICRGGRVVGITVSGLRRTRLGRVSPQFAVDGLRNLTFLETFNASGFSLPGPVPDWLGIRVRSLRVLDLQSCGLTGFLPGSLGNLSLLNSLYLSDNNITGILSPDLGQLERLSILDIGRNHLTGSIPASFSSLSSLTRLDLSSNFLTGSIPPGFGNLSGLQHLSLSNNSLTGSVPDELGNLVQLVQLNLSRNSFSGALPEELFSSLLQLEVADLSRNSFTGNLPGLASGSNFSPRVLNFSNNLLYGNLNSSLGVFDVIDLSGNYFQGEPPDVIRRSNATLLARNCLRLPGQRSLADCKLFYSERSLVFYDSPEHAPRSREAQKFILVGVFGGLGFIVISVVVLILVLRKHRSGVSTQKGALETGPAPEGELQTPHDRPFVFLGSRDSYTYEQLVRATANFSDLNLIKHGHSGKLYRGILDSGTAVIIKRVDVTLFSRESFAVELEVLSKICHHRFVPLLGHCYNHEHEKLLVYKYMSNQDLATSFYRASISEDDSVRSLDWITRLKIAIGVAEGLSYLHNECNPPLVHRDVQAGSILLDDKFEVYLGSLSSACTQEGDPHRNVISRLLRKPQTSTQGLAGPSTSTCAHDVFCFGKVLLELVTGKLGLSNSEDSTTREWLDHTLPRISSGDKEFVMKIMDPSLILDEDLLDEVWAMAIIARSCLNPRPSKRPPIKQVRKALENPLRVIREELHSPPRLQPANSSKSWNFRVFGSWRNSSPENIAVGTGPSNSRFRQSGRTESQSSGGNDHSSSHKRSSNEIFPEPVTPAGVMTPGERANDLERGQAMDS</sequence>